<sequence length="1022" mass="108564">MPQFLVPVIIAIGEVAGVAISVAAAGYIAAGVVLLGTLAYSSYQKRKAERAQRAQYDASQVDRLANVPATIAPRELVLGRVRKGGNVFFRGSAGQFKQLFSMCITLAGHEIDGVEQVYFNNIPVSIDGSGNVTTAPYGHSTTYSATETATSGTFVLANTPVSGIGVVAFPINGNQDPNIVPFMPSFTVSGNTITIAGYDAGTYTYTVGYQYTTFVTVATVRWYLGAPGQGSDARLQGLFPGVWGPNHRADGIAYMVVDFVYDETAMPNGLPNVTALIRGAKCYDPRTGLTVFTENPALMMRHVMMHPQFGKRTAMTASEDARIIAAANACEVAISYTGTDSVATYRAGVVIPYGASARDALDDLSQSMGGQWAYAAGELYLRAGVYQLPVMNLYDADLAVVQRDNSGSISQNQITISTHKARADKVNSIVARIWDQAAGYVETPIYPFTPASYVAADGAVLAQEVTMPAVFYAPQAWAIAGIMLRDSRDPLTITLPFKLTAYPVEVFDGVTLTLARYGWVSKEFQVLGRTFLPDGIVQLTLKETSSAIYAYGAAFVPGGYASNTTLPKPWDISPPVMASLTSDESDLVVQSDGTVLNGVRVTWIPIQDASIASNGVVEIQWADVSKGDWQSLTASAGDTQCVFTGAPDNAVICVRLRAKNAIATSDWGLQTFLYVNGKSAAPPDIQNLTVAGSVLSWSMPFTPADLAGFVFRFHYGNNLDWNSATPLHTGVLTQSPYDLVTRPSGIVTIMGKAIDTSGNVSANTANIVMNLGDPTIANIVEQWDFNALSWPNSAPDSSGWTIVSGKPTANALDSFYGTDTQSFYGPDTDSHYDASAYAQMIFVTKEIAVSSALAGSVMSLVATTQGVDLRIEYRLAGPTAFYGPDGASFYDQTGTDPFYEAPGGWLPWPGQIVADRDVYQFRVTIGAGSVQGILQSMVLTIDAPDLVEGIANLAISSTGTVIPFTKPFASIKTIQATLQANGSGAVTVEVDKSVPLAPVMRAFNSSHVAVSGATADILLQGY</sequence>
<dbReference type="InterPro" id="IPR032876">
    <property type="entry name" value="J_dom"/>
</dbReference>
<evidence type="ECO:0000313" key="3">
    <source>
        <dbReference type="EMBL" id="MDO1537050.1"/>
    </source>
</evidence>
<accession>A0ABT8SE43</accession>
<keyword evidence="4" id="KW-1185">Reference proteome</keyword>
<proteinExistence type="predicted"/>
<dbReference type="RefSeq" id="WP_301815304.1">
    <property type="nucleotide sequence ID" value="NZ_JAUJZH010000034.1"/>
</dbReference>
<keyword evidence="1" id="KW-1133">Transmembrane helix</keyword>
<gene>
    <name evidence="3" type="ORF">Q2T77_32765</name>
</gene>
<evidence type="ECO:0000259" key="2">
    <source>
        <dbReference type="Pfam" id="PF13550"/>
    </source>
</evidence>
<dbReference type="Pfam" id="PF13550">
    <property type="entry name" value="Phage-tail_3"/>
    <property type="match status" value="1"/>
</dbReference>
<evidence type="ECO:0000313" key="4">
    <source>
        <dbReference type="Proteomes" id="UP001169027"/>
    </source>
</evidence>
<keyword evidence="1" id="KW-0472">Membrane</keyword>
<comment type="caution">
    <text evidence="3">The sequence shown here is derived from an EMBL/GenBank/DDBJ whole genome shotgun (WGS) entry which is preliminary data.</text>
</comment>
<evidence type="ECO:0000256" key="1">
    <source>
        <dbReference type="SAM" id="Phobius"/>
    </source>
</evidence>
<dbReference type="Proteomes" id="UP001169027">
    <property type="component" value="Unassembled WGS sequence"/>
</dbReference>
<name>A0ABT8SE43_9BURK</name>
<protein>
    <submittedName>
        <fullName evidence="3">Phage tail protein</fullName>
    </submittedName>
</protein>
<reference evidence="3" key="1">
    <citation type="submission" date="2023-06" db="EMBL/GenBank/DDBJ databases">
        <authorList>
            <person name="Jiang Y."/>
            <person name="Liu Q."/>
        </authorList>
    </citation>
    <scope>NUCLEOTIDE SEQUENCE</scope>
    <source>
        <strain evidence="3">CGMCC 1.12090</strain>
    </source>
</reference>
<keyword evidence="1" id="KW-0812">Transmembrane</keyword>
<organism evidence="3 4">
    <name type="scientific">Variovorax ginsengisoli</name>
    <dbReference type="NCBI Taxonomy" id="363844"/>
    <lineage>
        <taxon>Bacteria</taxon>
        <taxon>Pseudomonadati</taxon>
        <taxon>Pseudomonadota</taxon>
        <taxon>Betaproteobacteria</taxon>
        <taxon>Burkholderiales</taxon>
        <taxon>Comamonadaceae</taxon>
        <taxon>Variovorax</taxon>
    </lineage>
</organism>
<feature type="domain" description="Tip attachment protein J" evidence="2">
    <location>
        <begin position="356"/>
        <end position="514"/>
    </location>
</feature>
<feature type="transmembrane region" description="Helical" evidence="1">
    <location>
        <begin position="15"/>
        <end position="40"/>
    </location>
</feature>
<dbReference type="EMBL" id="JAUKVY010000034">
    <property type="protein sequence ID" value="MDO1537050.1"/>
    <property type="molecule type" value="Genomic_DNA"/>
</dbReference>